<dbReference type="CDD" id="cd02754">
    <property type="entry name" value="MopB_Nitrate-R-NapA-like"/>
    <property type="match status" value="1"/>
</dbReference>
<organism evidence="9 10">
    <name type="scientific">Thalassotalea loyana</name>
    <dbReference type="NCBI Taxonomy" id="280483"/>
    <lineage>
        <taxon>Bacteria</taxon>
        <taxon>Pseudomonadati</taxon>
        <taxon>Pseudomonadota</taxon>
        <taxon>Gammaproteobacteria</taxon>
        <taxon>Alteromonadales</taxon>
        <taxon>Colwelliaceae</taxon>
        <taxon>Thalassotalea</taxon>
    </lineage>
</organism>
<sequence length="905" mass="100464">MSVEIAVNQVVRPNAKTVSTTCAYCGVGCGVDIGITPNTKGLVVDKLNGCQSHPANFGRLCVKGSNLLNTLDNNQKLTQASIDSTLVSTEEATDYVATQFQKIIKEHGPDAVAFYVSGQLLTEDYYVANKLMKGYIGSGNIDTNSRLCMSSAVAAYKRAFGEDIVPCSYQDIEHCDLLIITGSNMAWTHPVLFQRLERAREINPELKVICLDPRKTATSELADIHLPITPSSDGGFFNGLLRYLVETDSLDESFIEQHTNHFIEAAKAVKPWTVKEVSTFCGVPESTLEQVYQLFATSDKVVTFYSMGINQSNTGVDKCNSIINCHLATGKIGKLGAGPFSITGQPNAMGGREVGGLANQLASHLDIDNPQHQRLVQEFWQSPTIATKSGLNATDLFKEMKTGKIKAVWIMATNPVVSLPDHQQIQQALSQCPLVVVSDCAANTDTLSYANVKLPATGWLEKNGTVTNSERRISRQRGIVKPDGDAKHDWQLICDVAKKMGFDGFDYQHPSEIFAEFAALSGMANQSERKFDISGLANITTEQYDALQPIQWPINDKYPNGCQNILSDLCFSTPTRKANFIPITPKLAELPKQDQSVYLLNSGRIRDQWHTMTRTGATHKLFTTQDQPYVSVSLTDAKLNRLKNDQIIELTNKFGQVHLPVKIDVNQKVGELFVPIHWNRQFASNANIASLYPTIIDPVSGQPQLKQTQVNIEKLNFEKYVQVYARTSVNTPVDYWHKVQGNGFVGYKAACFEDDNRQIDVLKQAIVGIWYSFKSDDKEIFLCTLNDKLTCYYVKTSQSQPLNMAWLDHMFSLDKVDFSDIQSLLIGQPSDEFLQGKTVCSCFNVREKTIVDAINKGCNSVNQLSEKLSCGTKCGSCKPELEQYVNRFSSREQPIESLLDVVELT</sequence>
<dbReference type="Gene3D" id="2.40.40.20">
    <property type="match status" value="1"/>
</dbReference>
<dbReference type="PROSITE" id="PS00551">
    <property type="entry name" value="MOLYBDOPTERIN_PROK_1"/>
    <property type="match status" value="1"/>
</dbReference>
<dbReference type="InterPro" id="IPR050123">
    <property type="entry name" value="Prok_molybdopt-oxidoreductase"/>
</dbReference>
<keyword evidence="10" id="KW-1185">Reference proteome</keyword>
<gene>
    <name evidence="9" type="primary">narB</name>
    <name evidence="9" type="ORF">tloyanaT_26730</name>
</gene>
<dbReference type="SUPFAM" id="SSF50692">
    <property type="entry name" value="ADC-like"/>
    <property type="match status" value="1"/>
</dbReference>
<dbReference type="InterPro" id="IPR006657">
    <property type="entry name" value="MoPterin_dinucl-bd_dom"/>
</dbReference>
<dbReference type="SMART" id="SM00926">
    <property type="entry name" value="Molybdop_Fe4S4"/>
    <property type="match status" value="1"/>
</dbReference>
<evidence type="ECO:0000256" key="7">
    <source>
        <dbReference type="ARBA" id="ARBA00023014"/>
    </source>
</evidence>
<evidence type="ECO:0000313" key="10">
    <source>
        <dbReference type="Proteomes" id="UP001157134"/>
    </source>
</evidence>
<dbReference type="Gene3D" id="3.40.50.740">
    <property type="match status" value="1"/>
</dbReference>
<dbReference type="PROSITE" id="PS51669">
    <property type="entry name" value="4FE4S_MOW_BIS_MGD"/>
    <property type="match status" value="1"/>
</dbReference>
<keyword evidence="4" id="KW-0479">Metal-binding</keyword>
<dbReference type="Proteomes" id="UP001157134">
    <property type="component" value="Unassembled WGS sequence"/>
</dbReference>
<evidence type="ECO:0000313" key="9">
    <source>
        <dbReference type="EMBL" id="GLX86420.1"/>
    </source>
</evidence>
<keyword evidence="3" id="KW-0500">Molybdenum</keyword>
<dbReference type="RefSeq" id="WP_284299436.1">
    <property type="nucleotide sequence ID" value="NZ_BSSV01000006.1"/>
</dbReference>
<dbReference type="EMBL" id="BSSV01000006">
    <property type="protein sequence ID" value="GLX86420.1"/>
    <property type="molecule type" value="Genomic_DNA"/>
</dbReference>
<keyword evidence="2" id="KW-0004">4Fe-4S</keyword>
<dbReference type="InterPro" id="IPR006963">
    <property type="entry name" value="Mopterin_OxRdtase_4Fe-4S_dom"/>
</dbReference>
<comment type="caution">
    <text evidence="9">The sequence shown here is derived from an EMBL/GenBank/DDBJ whole genome shotgun (WGS) entry which is preliminary data.</text>
</comment>
<protein>
    <submittedName>
        <fullName evidence="9">Nitrate reductase</fullName>
    </submittedName>
</protein>
<feature type="domain" description="4Fe-4S Mo/W bis-MGD-type" evidence="8">
    <location>
        <begin position="15"/>
        <end position="75"/>
    </location>
</feature>
<proteinExistence type="predicted"/>
<evidence type="ECO:0000256" key="4">
    <source>
        <dbReference type="ARBA" id="ARBA00022723"/>
    </source>
</evidence>
<dbReference type="Pfam" id="PF04879">
    <property type="entry name" value="Molybdop_Fe4S4"/>
    <property type="match status" value="1"/>
</dbReference>
<evidence type="ECO:0000256" key="5">
    <source>
        <dbReference type="ARBA" id="ARBA00023002"/>
    </source>
</evidence>
<dbReference type="Pfam" id="PF00384">
    <property type="entry name" value="Molybdopterin"/>
    <property type="match status" value="1"/>
</dbReference>
<dbReference type="Pfam" id="PF01568">
    <property type="entry name" value="Molydop_binding"/>
    <property type="match status" value="1"/>
</dbReference>
<keyword evidence="5" id="KW-0560">Oxidoreductase</keyword>
<evidence type="ECO:0000256" key="6">
    <source>
        <dbReference type="ARBA" id="ARBA00023004"/>
    </source>
</evidence>
<dbReference type="InterPro" id="IPR007419">
    <property type="entry name" value="BFD-like_2Fe2S-bd_dom"/>
</dbReference>
<dbReference type="Gene3D" id="1.10.10.1100">
    <property type="entry name" value="BFD-like [2Fe-2S]-binding domain"/>
    <property type="match status" value="1"/>
</dbReference>
<dbReference type="SUPFAM" id="SSF53706">
    <property type="entry name" value="Formate dehydrogenase/DMSO reductase, domains 1-3"/>
    <property type="match status" value="1"/>
</dbReference>
<dbReference type="Gene3D" id="2.20.25.90">
    <property type="entry name" value="ADC-like domains"/>
    <property type="match status" value="1"/>
</dbReference>
<dbReference type="InterPro" id="IPR027467">
    <property type="entry name" value="MopterinOxRdtase_cofactor_BS"/>
</dbReference>
<evidence type="ECO:0000256" key="1">
    <source>
        <dbReference type="ARBA" id="ARBA00001942"/>
    </source>
</evidence>
<keyword evidence="6" id="KW-0408">Iron</keyword>
<dbReference type="InterPro" id="IPR009010">
    <property type="entry name" value="Asp_de-COase-like_dom_sf"/>
</dbReference>
<evidence type="ECO:0000256" key="3">
    <source>
        <dbReference type="ARBA" id="ARBA00022505"/>
    </source>
</evidence>
<name>A0ABQ6HG02_9GAMM</name>
<dbReference type="InterPro" id="IPR041854">
    <property type="entry name" value="BFD-like_2Fe2S-bd_dom_sf"/>
</dbReference>
<comment type="cofactor">
    <cofactor evidence="1">
        <name>Mo-bis(molybdopterin guanine dinucleotide)</name>
        <dbReference type="ChEBI" id="CHEBI:60539"/>
    </cofactor>
</comment>
<dbReference type="InterPro" id="IPR006656">
    <property type="entry name" value="Mopterin_OxRdtase"/>
</dbReference>
<dbReference type="Gene3D" id="3.40.228.10">
    <property type="entry name" value="Dimethylsulfoxide Reductase, domain 2"/>
    <property type="match status" value="1"/>
</dbReference>
<dbReference type="PANTHER" id="PTHR43105">
    <property type="entry name" value="RESPIRATORY NITRATE REDUCTASE"/>
    <property type="match status" value="1"/>
</dbReference>
<reference evidence="9 10" key="1">
    <citation type="submission" date="2023-03" db="EMBL/GenBank/DDBJ databases">
        <title>Thalassotalea loyana LMG 22536T draft genome sequence.</title>
        <authorList>
            <person name="Sawabe T."/>
        </authorList>
    </citation>
    <scope>NUCLEOTIDE SEQUENCE [LARGE SCALE GENOMIC DNA]</scope>
    <source>
        <strain evidence="9 10">LMG 22536</strain>
    </source>
</reference>
<accession>A0ABQ6HG02</accession>
<evidence type="ECO:0000259" key="8">
    <source>
        <dbReference type="PROSITE" id="PS51669"/>
    </source>
</evidence>
<keyword evidence="7" id="KW-0411">Iron-sulfur</keyword>
<evidence type="ECO:0000256" key="2">
    <source>
        <dbReference type="ARBA" id="ARBA00022485"/>
    </source>
</evidence>
<dbReference type="PANTHER" id="PTHR43105:SF9">
    <property type="entry name" value="NADPH-FE(3+) OXIDOREDUCTASE SUBUNIT ALPHA"/>
    <property type="match status" value="1"/>
</dbReference>
<dbReference type="Pfam" id="PF04324">
    <property type="entry name" value="Fer2_BFD"/>
    <property type="match status" value="1"/>
</dbReference>